<feature type="transmembrane region" description="Helical" evidence="16">
    <location>
        <begin position="195"/>
        <end position="216"/>
    </location>
</feature>
<evidence type="ECO:0000256" key="8">
    <source>
        <dbReference type="ARBA" id="ARBA00022692"/>
    </source>
</evidence>
<evidence type="ECO:0000256" key="16">
    <source>
        <dbReference type="SAM" id="Phobius"/>
    </source>
</evidence>
<dbReference type="Gene3D" id="3.40.50.1220">
    <property type="entry name" value="TPP-binding domain"/>
    <property type="match status" value="1"/>
</dbReference>
<comment type="catalytic activity">
    <reaction evidence="14 15">
        <text>NAD(+) + NADPH + H(+)(in) = NADH + NADP(+) + H(+)(out)</text>
        <dbReference type="Rhea" id="RHEA:47992"/>
        <dbReference type="ChEBI" id="CHEBI:15378"/>
        <dbReference type="ChEBI" id="CHEBI:57540"/>
        <dbReference type="ChEBI" id="CHEBI:57783"/>
        <dbReference type="ChEBI" id="CHEBI:57945"/>
        <dbReference type="ChEBI" id="CHEBI:58349"/>
        <dbReference type="EC" id="7.1.1.1"/>
    </reaction>
</comment>
<comment type="subcellular location">
    <subcellularLocation>
        <location evidence="2">Cell inner membrane</location>
        <topology evidence="2">Multi-pass membrane protein</topology>
    </subcellularLocation>
</comment>
<comment type="function">
    <text evidence="1 15">The transhydrogenation between NADH and NADP is coupled to respiration and ATP hydrolysis and functions as a proton pump across the membrane.</text>
</comment>
<dbReference type="PANTHER" id="PTHR44758">
    <property type="entry name" value="NAD(P) TRANSHYDROGENASE SUBUNIT BETA"/>
    <property type="match status" value="1"/>
</dbReference>
<dbReference type="EMBL" id="BAABRO010000028">
    <property type="protein sequence ID" value="GAA5510779.1"/>
    <property type="molecule type" value="Genomic_DNA"/>
</dbReference>
<dbReference type="Proteomes" id="UP001416858">
    <property type="component" value="Unassembled WGS sequence"/>
</dbReference>
<feature type="transmembrane region" description="Helical" evidence="16">
    <location>
        <begin position="223"/>
        <end position="241"/>
    </location>
</feature>
<dbReference type="EC" id="7.1.1.1" evidence="4 15"/>
<keyword evidence="13 15" id="KW-0472">Membrane</keyword>
<evidence type="ECO:0000256" key="4">
    <source>
        <dbReference type="ARBA" id="ARBA00012943"/>
    </source>
</evidence>
<evidence type="ECO:0000313" key="18">
    <source>
        <dbReference type="EMBL" id="GAA5510779.1"/>
    </source>
</evidence>
<feature type="transmembrane region" description="Helical" evidence="16">
    <location>
        <begin position="87"/>
        <end position="108"/>
    </location>
</feature>
<dbReference type="InterPro" id="IPR029035">
    <property type="entry name" value="DHS-like_NAD/FAD-binding_dom"/>
</dbReference>
<keyword evidence="12 15" id="KW-0520">NAD</keyword>
<evidence type="ECO:0000256" key="6">
    <source>
        <dbReference type="ARBA" id="ARBA00022475"/>
    </source>
</evidence>
<feature type="transmembrane region" description="Helical" evidence="16">
    <location>
        <begin position="31"/>
        <end position="51"/>
    </location>
</feature>
<keyword evidence="7 15" id="KW-0997">Cell inner membrane</keyword>
<sequence>MSAELIGAVYIFAAILFIFGLKLLSSPATAVRGNLISSFAMLVAVLVTLASNEIIDYRWIAVAAVAGAIVGAVAARRVAMTGMPEMVALFNGSGGIASLLVGWAALYMSDSAHISTVVDTPDAPAVSAFTMITILISILIGGVTFSGSLVAWGKLSEAISSAAVSLPGQRFLSLFNLIALLACSVLVFVQPAWTLPLVIAVIVLSLILGVMAVMPIGGADMPVVISLLNSYSGLAACAAGLAIDNSILIVAGSLVGAAGIILTNIMCKAMNRSLSNVLFSGFTATTQATKVEGEVKPISADDAYLILEAASSVVMVPGYGMAVAQAQHVVRELGELLEANGAEVSYAIHPVAGRMPGHMNVLLAEANVPYDQLVEMEDINRRIENVDVAVVIGANDVVNPAAREDENSPIYGMPIINVDHARTVFVLKRSMASGFSGVDNPLFFGQNTRMLFGDAKQSLSAVIAQFKN</sequence>
<evidence type="ECO:0000256" key="13">
    <source>
        <dbReference type="ARBA" id="ARBA00023136"/>
    </source>
</evidence>
<gene>
    <name evidence="18" type="primary">pntB</name>
    <name evidence="18" type="ORF">Rcae01_06289</name>
</gene>
<evidence type="ECO:0000256" key="5">
    <source>
        <dbReference type="ARBA" id="ARBA00014581"/>
    </source>
</evidence>
<evidence type="ECO:0000256" key="10">
    <source>
        <dbReference type="ARBA" id="ARBA00022967"/>
    </source>
</evidence>
<dbReference type="SUPFAM" id="SSF52467">
    <property type="entry name" value="DHS-like NAD/FAD-binding domain"/>
    <property type="match status" value="1"/>
</dbReference>
<keyword evidence="19" id="KW-1185">Reference proteome</keyword>
<feature type="transmembrane region" description="Helical" evidence="16">
    <location>
        <begin position="6"/>
        <end position="24"/>
    </location>
</feature>
<evidence type="ECO:0000313" key="19">
    <source>
        <dbReference type="Proteomes" id="UP001416858"/>
    </source>
</evidence>
<evidence type="ECO:0000256" key="9">
    <source>
        <dbReference type="ARBA" id="ARBA00022857"/>
    </source>
</evidence>
<comment type="caution">
    <text evidence="18">The sequence shown here is derived from an EMBL/GenBank/DDBJ whole genome shotgun (WGS) entry which is preliminary data.</text>
</comment>
<evidence type="ECO:0000256" key="15">
    <source>
        <dbReference type="PIRNR" id="PIRNR000204"/>
    </source>
</evidence>
<evidence type="ECO:0000256" key="3">
    <source>
        <dbReference type="ARBA" id="ARBA00007919"/>
    </source>
</evidence>
<keyword evidence="8 16" id="KW-0812">Transmembrane</keyword>
<feature type="transmembrane region" description="Helical" evidence="16">
    <location>
        <begin position="247"/>
        <end position="267"/>
    </location>
</feature>
<dbReference type="PANTHER" id="PTHR44758:SF1">
    <property type="entry name" value="NAD(P) TRANSHYDROGENASE SUBUNIT BETA"/>
    <property type="match status" value="1"/>
</dbReference>
<feature type="transmembrane region" description="Helical" evidence="16">
    <location>
        <begin position="128"/>
        <end position="150"/>
    </location>
</feature>
<comment type="similarity">
    <text evidence="3 15">Belongs to the PNT beta subunit family.</text>
</comment>
<reference evidence="18 19" key="1">
    <citation type="submission" date="2024-02" db="EMBL/GenBank/DDBJ databases">
        <title>Rhodopirellula caenicola NBRC 110016.</title>
        <authorList>
            <person name="Ichikawa N."/>
            <person name="Katano-Makiyama Y."/>
            <person name="Hidaka K."/>
        </authorList>
    </citation>
    <scope>NUCLEOTIDE SEQUENCE [LARGE SCALE GENOMIC DNA]</scope>
    <source>
        <strain evidence="18 19">NBRC 110016</strain>
    </source>
</reference>
<keyword evidence="10 15" id="KW-1278">Translocase</keyword>
<organism evidence="18 19">
    <name type="scientific">Novipirellula caenicola</name>
    <dbReference type="NCBI Taxonomy" id="1536901"/>
    <lineage>
        <taxon>Bacteria</taxon>
        <taxon>Pseudomonadati</taxon>
        <taxon>Planctomycetota</taxon>
        <taxon>Planctomycetia</taxon>
        <taxon>Pirellulales</taxon>
        <taxon>Pirellulaceae</taxon>
        <taxon>Novipirellula</taxon>
    </lineage>
</organism>
<feature type="transmembrane region" description="Helical" evidence="16">
    <location>
        <begin position="57"/>
        <end position="75"/>
    </location>
</feature>
<evidence type="ECO:0000256" key="7">
    <source>
        <dbReference type="ARBA" id="ARBA00022519"/>
    </source>
</evidence>
<keyword evidence="11 16" id="KW-1133">Transmembrane helix</keyword>
<feature type="transmembrane region" description="Helical" evidence="16">
    <location>
        <begin position="171"/>
        <end position="189"/>
    </location>
</feature>
<name>A0ABP9W073_9BACT</name>
<evidence type="ECO:0000256" key="14">
    <source>
        <dbReference type="ARBA" id="ARBA00048202"/>
    </source>
</evidence>
<protein>
    <recommendedName>
        <fullName evidence="5 15">NAD(P) transhydrogenase subunit beta</fullName>
        <ecNumber evidence="4 15">7.1.1.1</ecNumber>
    </recommendedName>
    <alternativeName>
        <fullName evidence="15">Nicotinamide nucleotide transhydrogenase subunit beta</fullName>
    </alternativeName>
</protein>
<evidence type="ECO:0000256" key="12">
    <source>
        <dbReference type="ARBA" id="ARBA00023027"/>
    </source>
</evidence>
<dbReference type="PIRSF" id="PIRSF000204">
    <property type="entry name" value="PNTB"/>
    <property type="match status" value="1"/>
</dbReference>
<proteinExistence type="inferred from homology"/>
<feature type="domain" description="NADP transhydrogenase beta-like" evidence="17">
    <location>
        <begin position="8"/>
        <end position="464"/>
    </location>
</feature>
<evidence type="ECO:0000256" key="1">
    <source>
        <dbReference type="ARBA" id="ARBA00003943"/>
    </source>
</evidence>
<accession>A0ABP9W073</accession>
<dbReference type="RefSeq" id="WP_345688986.1">
    <property type="nucleotide sequence ID" value="NZ_BAABRO010000028.1"/>
</dbReference>
<evidence type="ECO:0000256" key="2">
    <source>
        <dbReference type="ARBA" id="ARBA00004429"/>
    </source>
</evidence>
<evidence type="ECO:0000259" key="17">
    <source>
        <dbReference type="Pfam" id="PF02233"/>
    </source>
</evidence>
<keyword evidence="6 15" id="KW-1003">Cell membrane</keyword>
<keyword evidence="9 15" id="KW-0521">NADP</keyword>
<dbReference type="Pfam" id="PF02233">
    <property type="entry name" value="PNTB"/>
    <property type="match status" value="1"/>
</dbReference>
<dbReference type="InterPro" id="IPR034300">
    <property type="entry name" value="PNTB-like"/>
</dbReference>
<dbReference type="InterPro" id="IPR012136">
    <property type="entry name" value="NADH_DH_b"/>
</dbReference>
<evidence type="ECO:0000256" key="11">
    <source>
        <dbReference type="ARBA" id="ARBA00022989"/>
    </source>
</evidence>